<dbReference type="Proteomes" id="UP000183995">
    <property type="component" value="Unassembled WGS sequence"/>
</dbReference>
<dbReference type="GO" id="GO:0005975">
    <property type="term" value="P:carbohydrate metabolic process"/>
    <property type="evidence" value="ECO:0007669"/>
    <property type="project" value="InterPro"/>
</dbReference>
<dbReference type="PROSITE" id="PS51677">
    <property type="entry name" value="NODB"/>
    <property type="match status" value="1"/>
</dbReference>
<proteinExistence type="predicted"/>
<dbReference type="InterPro" id="IPR011330">
    <property type="entry name" value="Glyco_hydro/deAcase_b/a-brl"/>
</dbReference>
<evidence type="ECO:0000259" key="3">
    <source>
        <dbReference type="PROSITE" id="PS51677"/>
    </source>
</evidence>
<dbReference type="RefSeq" id="WP_073079550.1">
    <property type="nucleotide sequence ID" value="NZ_FQXV01000008.1"/>
</dbReference>
<dbReference type="SUPFAM" id="SSF88713">
    <property type="entry name" value="Glycoside hydrolase/deacetylase"/>
    <property type="match status" value="1"/>
</dbReference>
<dbReference type="AlphaFoldDB" id="A0A1M5YIE9"/>
<comment type="subcellular location">
    <subcellularLocation>
        <location evidence="1">Secreted</location>
    </subcellularLocation>
</comment>
<accession>A0A1M5YIE9</accession>
<dbReference type="InterPro" id="IPR051398">
    <property type="entry name" value="Polysacch_Deacetylase"/>
</dbReference>
<dbReference type="PANTHER" id="PTHR34216">
    <property type="match status" value="1"/>
</dbReference>
<dbReference type="Pfam" id="PF01522">
    <property type="entry name" value="Polysacc_deac_1"/>
    <property type="match status" value="1"/>
</dbReference>
<organism evidence="4 5">
    <name type="scientific">Sporobacter termitidis DSM 10068</name>
    <dbReference type="NCBI Taxonomy" id="1123282"/>
    <lineage>
        <taxon>Bacteria</taxon>
        <taxon>Bacillati</taxon>
        <taxon>Bacillota</taxon>
        <taxon>Clostridia</taxon>
        <taxon>Eubacteriales</taxon>
        <taxon>Oscillospiraceae</taxon>
        <taxon>Sporobacter</taxon>
    </lineage>
</organism>
<keyword evidence="2" id="KW-0732">Signal</keyword>
<evidence type="ECO:0000256" key="2">
    <source>
        <dbReference type="ARBA" id="ARBA00022729"/>
    </source>
</evidence>
<feature type="domain" description="NodB homology" evidence="3">
    <location>
        <begin position="92"/>
        <end position="293"/>
    </location>
</feature>
<name>A0A1M5YIE9_9FIRM</name>
<evidence type="ECO:0000313" key="5">
    <source>
        <dbReference type="Proteomes" id="UP000183995"/>
    </source>
</evidence>
<sequence>MIRKSVIILLIFSLLFPCLPRRAGALDASQGEGISLPIIMYHEIKHSKLGKDVVSPWEFESDLKYLKRKDYNTVTMHDLTDWFYNRAPLPPNPIMLTFDDGYLSTYKYALPLLKKYDMKIVLSLIVKNTDDFTRNPDTNIDYSHVTWAQLNEMLDSGLVEVQNHSYNLHVVKNGRYGCVRKKSESLAVYEQILKTDLTKAQSEIFQQTGVLPTTFAYPYGRYSEDTDTILRALGFQATLSCRYGINVLSHEKTPDLYRLKRLCRAHGNGIGALLDEAYKTIKKKPPAEPQVLK</sequence>
<dbReference type="GO" id="GO:0005576">
    <property type="term" value="C:extracellular region"/>
    <property type="evidence" value="ECO:0007669"/>
    <property type="project" value="UniProtKB-SubCell"/>
</dbReference>
<dbReference type="PANTHER" id="PTHR34216:SF3">
    <property type="entry name" value="POLY-BETA-1,6-N-ACETYL-D-GLUCOSAMINE N-DEACETYLASE"/>
    <property type="match status" value="1"/>
</dbReference>
<dbReference type="Gene3D" id="3.20.20.370">
    <property type="entry name" value="Glycoside hydrolase/deacetylase"/>
    <property type="match status" value="1"/>
</dbReference>
<gene>
    <name evidence="4" type="ORF">SAMN02745823_02527</name>
</gene>
<reference evidence="4 5" key="1">
    <citation type="submission" date="2016-11" db="EMBL/GenBank/DDBJ databases">
        <authorList>
            <person name="Jaros S."/>
            <person name="Januszkiewicz K."/>
            <person name="Wedrychowicz H."/>
        </authorList>
    </citation>
    <scope>NUCLEOTIDE SEQUENCE [LARGE SCALE GENOMIC DNA]</scope>
    <source>
        <strain evidence="4 5">DSM 10068</strain>
    </source>
</reference>
<dbReference type="OrthoDB" id="9778320at2"/>
<dbReference type="STRING" id="1123282.SAMN02745823_02527"/>
<protein>
    <submittedName>
        <fullName evidence="4">Polysaccharide deacetylase</fullName>
    </submittedName>
</protein>
<dbReference type="GO" id="GO:0016810">
    <property type="term" value="F:hydrolase activity, acting on carbon-nitrogen (but not peptide) bonds"/>
    <property type="evidence" value="ECO:0007669"/>
    <property type="project" value="InterPro"/>
</dbReference>
<dbReference type="InterPro" id="IPR002509">
    <property type="entry name" value="NODB_dom"/>
</dbReference>
<keyword evidence="5" id="KW-1185">Reference proteome</keyword>
<evidence type="ECO:0000256" key="1">
    <source>
        <dbReference type="ARBA" id="ARBA00004613"/>
    </source>
</evidence>
<dbReference type="CDD" id="cd10918">
    <property type="entry name" value="CE4_NodB_like_5s_6s"/>
    <property type="match status" value="1"/>
</dbReference>
<evidence type="ECO:0000313" key="4">
    <source>
        <dbReference type="EMBL" id="SHI11313.1"/>
    </source>
</evidence>
<dbReference type="EMBL" id="FQXV01000008">
    <property type="protein sequence ID" value="SHI11313.1"/>
    <property type="molecule type" value="Genomic_DNA"/>
</dbReference>